<keyword evidence="4" id="KW-0963">Cytoplasm</keyword>
<dbReference type="EMBL" id="UOFR01000076">
    <property type="protein sequence ID" value="VAX00456.1"/>
    <property type="molecule type" value="Genomic_DNA"/>
</dbReference>
<feature type="domain" description="Ribosomal RNA small subunit methyltransferase E methyltransferase" evidence="11">
    <location>
        <begin position="75"/>
        <end position="234"/>
    </location>
</feature>
<keyword evidence="5" id="KW-0698">rRNA processing</keyword>
<proteinExistence type="inferred from homology"/>
<evidence type="ECO:0000256" key="9">
    <source>
        <dbReference type="ARBA" id="ARBA00025699"/>
    </source>
</evidence>
<evidence type="ECO:0000256" key="5">
    <source>
        <dbReference type="ARBA" id="ARBA00022552"/>
    </source>
</evidence>
<keyword evidence="8" id="KW-0949">S-adenosyl-L-methionine</keyword>
<dbReference type="Gene3D" id="2.40.240.20">
    <property type="entry name" value="Hypothetical PUA domain-like, domain 1"/>
    <property type="match status" value="1"/>
</dbReference>
<dbReference type="PANTHER" id="PTHR30027:SF3">
    <property type="entry name" value="16S RRNA (URACIL(1498)-N(3))-METHYLTRANSFERASE"/>
    <property type="match status" value="1"/>
</dbReference>
<dbReference type="Gene3D" id="3.40.1280.10">
    <property type="match status" value="1"/>
</dbReference>
<dbReference type="GO" id="GO:0005737">
    <property type="term" value="C:cytoplasm"/>
    <property type="evidence" value="ECO:0007669"/>
    <property type="project" value="UniProtKB-SubCell"/>
</dbReference>
<comment type="similarity">
    <text evidence="2">Belongs to the RNA methyltransferase RsmE family.</text>
</comment>
<dbReference type="InterPro" id="IPR015947">
    <property type="entry name" value="PUA-like_sf"/>
</dbReference>
<dbReference type="InterPro" id="IPR029026">
    <property type="entry name" value="tRNA_m1G_MTases_N"/>
</dbReference>
<evidence type="ECO:0000256" key="2">
    <source>
        <dbReference type="ARBA" id="ARBA00005528"/>
    </source>
</evidence>
<evidence type="ECO:0000259" key="11">
    <source>
        <dbReference type="Pfam" id="PF04452"/>
    </source>
</evidence>
<evidence type="ECO:0000256" key="6">
    <source>
        <dbReference type="ARBA" id="ARBA00022603"/>
    </source>
</evidence>
<keyword evidence="6 13" id="KW-0489">Methyltransferase</keyword>
<dbReference type="NCBIfam" id="NF008692">
    <property type="entry name" value="PRK11713.1-5"/>
    <property type="match status" value="1"/>
</dbReference>
<comment type="subcellular location">
    <subcellularLocation>
        <location evidence="1">Cytoplasm</location>
    </subcellularLocation>
</comment>
<dbReference type="InterPro" id="IPR029028">
    <property type="entry name" value="Alpha/beta_knot_MTases"/>
</dbReference>
<dbReference type="NCBIfam" id="TIGR00046">
    <property type="entry name" value="RsmE family RNA methyltransferase"/>
    <property type="match status" value="1"/>
</dbReference>
<dbReference type="InterPro" id="IPR046887">
    <property type="entry name" value="RsmE_PUA-like"/>
</dbReference>
<dbReference type="CDD" id="cd18084">
    <property type="entry name" value="RsmE-like"/>
    <property type="match status" value="1"/>
</dbReference>
<dbReference type="InterPro" id="IPR006700">
    <property type="entry name" value="RsmE"/>
</dbReference>
<reference evidence="13" key="1">
    <citation type="submission" date="2018-06" db="EMBL/GenBank/DDBJ databases">
        <authorList>
            <person name="Zhirakovskaya E."/>
        </authorList>
    </citation>
    <scope>NUCLEOTIDE SEQUENCE</scope>
</reference>
<dbReference type="Pfam" id="PF04452">
    <property type="entry name" value="Methyltrans_RNA"/>
    <property type="match status" value="1"/>
</dbReference>
<dbReference type="SUPFAM" id="SSF88697">
    <property type="entry name" value="PUA domain-like"/>
    <property type="match status" value="1"/>
</dbReference>
<dbReference type="InterPro" id="IPR046886">
    <property type="entry name" value="RsmE_MTase_dom"/>
</dbReference>
<dbReference type="SUPFAM" id="SSF75217">
    <property type="entry name" value="alpha/beta knot"/>
    <property type="match status" value="1"/>
</dbReference>
<dbReference type="GO" id="GO:0070042">
    <property type="term" value="F:rRNA (uridine-N3-)-methyltransferase activity"/>
    <property type="evidence" value="ECO:0007669"/>
    <property type="project" value="TreeGrafter"/>
</dbReference>
<dbReference type="PIRSF" id="PIRSF015601">
    <property type="entry name" value="MTase_slr0722"/>
    <property type="match status" value="1"/>
</dbReference>
<evidence type="ECO:0000259" key="12">
    <source>
        <dbReference type="Pfam" id="PF20260"/>
    </source>
</evidence>
<evidence type="ECO:0000256" key="7">
    <source>
        <dbReference type="ARBA" id="ARBA00022679"/>
    </source>
</evidence>
<accession>A0A3B1A3X2</accession>
<protein>
    <recommendedName>
        <fullName evidence="3">16S rRNA (uracil(1498)-N(3))-methyltransferase</fullName>
        <ecNumber evidence="3">2.1.1.193</ecNumber>
    </recommendedName>
</protein>
<evidence type="ECO:0000313" key="13">
    <source>
        <dbReference type="EMBL" id="VAX00456.1"/>
    </source>
</evidence>
<dbReference type="AlphaFoldDB" id="A0A3B1A3X2"/>
<sequence>MRITRIHCPELLPDLTSLELGNAASLHVCKVLRLKSGDTLILFDGKGYSVTATLDIASNKKAVVKIGKSITENTESNLTLHLGLGMSKGDRMDYAIQKAVEVGVTHITPLLTKFSVIKLDHNRRQKKRQHWSGIVIHACEQSGRTTVPIVNPITDITDWVDHSAEHKIVFAPDADTTLSQLKPADTVSVLIGPEGGLSATEIDLALAHKFKQIKLGPRILRTETAAVVACGAIQTVWGDFAN</sequence>
<dbReference type="GO" id="GO:0070475">
    <property type="term" value="P:rRNA base methylation"/>
    <property type="evidence" value="ECO:0007669"/>
    <property type="project" value="TreeGrafter"/>
</dbReference>
<evidence type="ECO:0000256" key="8">
    <source>
        <dbReference type="ARBA" id="ARBA00022691"/>
    </source>
</evidence>
<organism evidence="13">
    <name type="scientific">hydrothermal vent metagenome</name>
    <dbReference type="NCBI Taxonomy" id="652676"/>
    <lineage>
        <taxon>unclassified sequences</taxon>
        <taxon>metagenomes</taxon>
        <taxon>ecological metagenomes</taxon>
    </lineage>
</organism>
<name>A0A3B1A3X2_9ZZZZ</name>
<evidence type="ECO:0000256" key="10">
    <source>
        <dbReference type="ARBA" id="ARBA00047944"/>
    </source>
</evidence>
<comment type="function">
    <text evidence="9">Specifically methylates the N3 position of the uracil ring of uridine 1498 (m3U1498) in 16S rRNA. Acts on the fully assembled 30S ribosomal subunit.</text>
</comment>
<evidence type="ECO:0000256" key="1">
    <source>
        <dbReference type="ARBA" id="ARBA00004496"/>
    </source>
</evidence>
<evidence type="ECO:0000256" key="3">
    <source>
        <dbReference type="ARBA" id="ARBA00012328"/>
    </source>
</evidence>
<dbReference type="Pfam" id="PF20260">
    <property type="entry name" value="PUA_4"/>
    <property type="match status" value="1"/>
</dbReference>
<evidence type="ECO:0000256" key="4">
    <source>
        <dbReference type="ARBA" id="ARBA00022490"/>
    </source>
</evidence>
<keyword evidence="7 13" id="KW-0808">Transferase</keyword>
<comment type="catalytic activity">
    <reaction evidence="10">
        <text>uridine(1498) in 16S rRNA + S-adenosyl-L-methionine = N(3)-methyluridine(1498) in 16S rRNA + S-adenosyl-L-homocysteine + H(+)</text>
        <dbReference type="Rhea" id="RHEA:42920"/>
        <dbReference type="Rhea" id="RHEA-COMP:10283"/>
        <dbReference type="Rhea" id="RHEA-COMP:10284"/>
        <dbReference type="ChEBI" id="CHEBI:15378"/>
        <dbReference type="ChEBI" id="CHEBI:57856"/>
        <dbReference type="ChEBI" id="CHEBI:59789"/>
        <dbReference type="ChEBI" id="CHEBI:65315"/>
        <dbReference type="ChEBI" id="CHEBI:74502"/>
        <dbReference type="EC" id="2.1.1.193"/>
    </reaction>
</comment>
<feature type="domain" description="Ribosomal RNA small subunit methyltransferase E PUA-like" evidence="12">
    <location>
        <begin position="23"/>
        <end position="66"/>
    </location>
</feature>
<dbReference type="PANTHER" id="PTHR30027">
    <property type="entry name" value="RIBOSOMAL RNA SMALL SUBUNIT METHYLTRANSFERASE E"/>
    <property type="match status" value="1"/>
</dbReference>
<gene>
    <name evidence="13" type="ORF">MNBD_GAMMA21-103</name>
</gene>
<dbReference type="EC" id="2.1.1.193" evidence="3"/>